<dbReference type="InterPro" id="IPR016161">
    <property type="entry name" value="Ald_DH/histidinol_DH"/>
</dbReference>
<dbReference type="CDD" id="cd07105">
    <property type="entry name" value="ALDH_SaliADH"/>
    <property type="match status" value="1"/>
</dbReference>
<proteinExistence type="inferred from homology"/>
<evidence type="ECO:0000256" key="1">
    <source>
        <dbReference type="ARBA" id="ARBA00009986"/>
    </source>
</evidence>
<dbReference type="InterPro" id="IPR016162">
    <property type="entry name" value="Ald_DH_N"/>
</dbReference>
<accession>A0A7W6G5D0</accession>
<dbReference type="PANTHER" id="PTHR42986:SF1">
    <property type="entry name" value="BENZALDEHYDE DEHYDROGENASE YFMT"/>
    <property type="match status" value="1"/>
</dbReference>
<gene>
    <name evidence="7" type="ORF">GGR38_001060</name>
</gene>
<evidence type="ECO:0000256" key="4">
    <source>
        <dbReference type="PROSITE-ProRule" id="PRU10007"/>
    </source>
</evidence>
<protein>
    <submittedName>
        <fullName evidence="7">Acyl-CoA reductase-like NAD-dependent aldehyde dehydrogenase</fullName>
    </submittedName>
</protein>
<dbReference type="Pfam" id="PF00171">
    <property type="entry name" value="Aldedh"/>
    <property type="match status" value="1"/>
</dbReference>
<comment type="similarity">
    <text evidence="1 5">Belongs to the aldehyde dehydrogenase family.</text>
</comment>
<reference evidence="7 8" key="1">
    <citation type="submission" date="2020-08" db="EMBL/GenBank/DDBJ databases">
        <title>Genomic Encyclopedia of Type Strains, Phase IV (KMG-IV): sequencing the most valuable type-strain genomes for metagenomic binning, comparative biology and taxonomic classification.</title>
        <authorList>
            <person name="Goeker M."/>
        </authorList>
    </citation>
    <scope>NUCLEOTIDE SEQUENCE [LARGE SCALE GENOMIC DNA]</scope>
    <source>
        <strain evidence="7 8">DSM 27057</strain>
    </source>
</reference>
<evidence type="ECO:0000259" key="6">
    <source>
        <dbReference type="Pfam" id="PF00171"/>
    </source>
</evidence>
<dbReference type="Proteomes" id="UP000548867">
    <property type="component" value="Unassembled WGS sequence"/>
</dbReference>
<keyword evidence="8" id="KW-1185">Reference proteome</keyword>
<dbReference type="PROSITE" id="PS00687">
    <property type="entry name" value="ALDEHYDE_DEHYDR_GLU"/>
    <property type="match status" value="1"/>
</dbReference>
<evidence type="ECO:0000256" key="3">
    <source>
        <dbReference type="ARBA" id="ARBA00023027"/>
    </source>
</evidence>
<sequence length="486" mass="50155">MSAPLDVALLIGGEDRAASDGATFERHGPLGDGVASRAAAATVADADAAAAAAGAALPAWAALGPNVRRRLLLDAADAMEARAADFIACMAAETGASAGWAGFNVHLGAGLLREAAALTTQVKGETIPSDRPGCYAMTVRRPAGVVLGIAPWNAPVILGVRAIATPLACGNTVVLKASEQCPATHRLIGAVLRDAGFPAGVVNVITNAPKDAGAVVAALVQHPAVRRINFTGSTHVGRIIATLAAQELKPCLLELGGKAPMVVLGDADLDAAVAAAGFGAYMNSGQICMSTERIILEQPIADAFVARFRERVADLVAGDPRRENAPLGSVVDGATADRIRHLVADAVDKGAVAYGDWQLPGTLMPAILLDGVTSDMRIYAEESFGPVTTILRAGDEEEAVRIANDTEYGLTSAVFSQNIARALRVADRIEAGMVHINGATVHDEAQMPFGGTKSSGYGRFGGEAGIAEFTELKWVTIDTQTPHWPI</sequence>
<dbReference type="InterPro" id="IPR015590">
    <property type="entry name" value="Aldehyde_DH_dom"/>
</dbReference>
<dbReference type="GO" id="GO:0016620">
    <property type="term" value="F:oxidoreductase activity, acting on the aldehyde or oxo group of donors, NAD or NADP as acceptor"/>
    <property type="evidence" value="ECO:0007669"/>
    <property type="project" value="InterPro"/>
</dbReference>
<feature type="active site" evidence="4">
    <location>
        <position position="254"/>
    </location>
</feature>
<dbReference type="InterPro" id="IPR029510">
    <property type="entry name" value="Ald_DH_CS_GLU"/>
</dbReference>
<organism evidence="7 8">
    <name type="scientific">Novosphingobium sediminicola</name>
    <dbReference type="NCBI Taxonomy" id="563162"/>
    <lineage>
        <taxon>Bacteria</taxon>
        <taxon>Pseudomonadati</taxon>
        <taxon>Pseudomonadota</taxon>
        <taxon>Alphaproteobacteria</taxon>
        <taxon>Sphingomonadales</taxon>
        <taxon>Sphingomonadaceae</taxon>
        <taxon>Novosphingobium</taxon>
    </lineage>
</organism>
<feature type="domain" description="Aldehyde dehydrogenase" evidence="6">
    <location>
        <begin position="20"/>
        <end position="475"/>
    </location>
</feature>
<name>A0A7W6G5D0_9SPHN</name>
<dbReference type="SUPFAM" id="SSF53720">
    <property type="entry name" value="ALDH-like"/>
    <property type="match status" value="1"/>
</dbReference>
<dbReference type="RefSeq" id="WP_183623396.1">
    <property type="nucleotide sequence ID" value="NZ_JACIDX010000003.1"/>
</dbReference>
<dbReference type="InterPro" id="IPR016163">
    <property type="entry name" value="Ald_DH_C"/>
</dbReference>
<evidence type="ECO:0000313" key="8">
    <source>
        <dbReference type="Proteomes" id="UP000548867"/>
    </source>
</evidence>
<evidence type="ECO:0000256" key="5">
    <source>
        <dbReference type="RuleBase" id="RU003345"/>
    </source>
</evidence>
<evidence type="ECO:0000313" key="7">
    <source>
        <dbReference type="EMBL" id="MBB3954133.1"/>
    </source>
</evidence>
<keyword evidence="3" id="KW-0520">NAD</keyword>
<dbReference type="Gene3D" id="3.40.309.10">
    <property type="entry name" value="Aldehyde Dehydrogenase, Chain A, domain 2"/>
    <property type="match status" value="1"/>
</dbReference>
<evidence type="ECO:0000256" key="2">
    <source>
        <dbReference type="ARBA" id="ARBA00023002"/>
    </source>
</evidence>
<dbReference type="Gene3D" id="3.40.605.10">
    <property type="entry name" value="Aldehyde Dehydrogenase, Chain A, domain 1"/>
    <property type="match status" value="1"/>
</dbReference>
<dbReference type="EMBL" id="JACIDX010000003">
    <property type="protein sequence ID" value="MBB3954133.1"/>
    <property type="molecule type" value="Genomic_DNA"/>
</dbReference>
<keyword evidence="2 5" id="KW-0560">Oxidoreductase</keyword>
<dbReference type="AlphaFoldDB" id="A0A7W6G5D0"/>
<comment type="caution">
    <text evidence="7">The sequence shown here is derived from an EMBL/GenBank/DDBJ whole genome shotgun (WGS) entry which is preliminary data.</text>
</comment>
<dbReference type="PANTHER" id="PTHR42986">
    <property type="entry name" value="BENZALDEHYDE DEHYDROGENASE YFMT"/>
    <property type="match status" value="1"/>
</dbReference>
<dbReference type="FunFam" id="3.40.309.10:FF:000010">
    <property type="entry name" value="Gamma-aminobutyraldehyde dehydrogenase"/>
    <property type="match status" value="1"/>
</dbReference>